<keyword evidence="1" id="KW-1133">Transmembrane helix</keyword>
<accession>A0A840UDD4</accession>
<dbReference type="AlphaFoldDB" id="A0A840UDD4"/>
<comment type="caution">
    <text evidence="2">The sequence shown here is derived from an EMBL/GenBank/DDBJ whole genome shotgun (WGS) entry which is preliminary data.</text>
</comment>
<reference evidence="2 3" key="1">
    <citation type="submission" date="2020-08" db="EMBL/GenBank/DDBJ databases">
        <title>Genomic Encyclopedia of Type Strains, Phase IV (KMG-IV): sequencing the most valuable type-strain genomes for metagenomic binning, comparative biology and taxonomic classification.</title>
        <authorList>
            <person name="Goeker M."/>
        </authorList>
    </citation>
    <scope>NUCLEOTIDE SEQUENCE [LARGE SCALE GENOMIC DNA]</scope>
    <source>
        <strain evidence="2 3">DSM 24661</strain>
    </source>
</reference>
<evidence type="ECO:0000313" key="2">
    <source>
        <dbReference type="EMBL" id="MBB5335106.1"/>
    </source>
</evidence>
<keyword evidence="1" id="KW-0472">Membrane</keyword>
<evidence type="ECO:0000313" key="3">
    <source>
        <dbReference type="Proteomes" id="UP000559117"/>
    </source>
</evidence>
<organism evidence="2 3">
    <name type="scientific">Pectinatus brassicae</name>
    <dbReference type="NCBI Taxonomy" id="862415"/>
    <lineage>
        <taxon>Bacteria</taxon>
        <taxon>Bacillati</taxon>
        <taxon>Bacillota</taxon>
        <taxon>Negativicutes</taxon>
        <taxon>Selenomonadales</taxon>
        <taxon>Selenomonadaceae</taxon>
        <taxon>Pectinatus</taxon>
    </lineage>
</organism>
<protein>
    <submittedName>
        <fullName evidence="2">Inner membrane protein</fullName>
    </submittedName>
</protein>
<sequence length="155" mass="17799">MKWVNHMMVTGAIVYAATADPLLAVYSIAGSVLPDRLEGKPPKNKKAYWQWRQKHRTWTHWTVPYLTIIAVILLLHHLAIISPAFWPIATIALFFTLGALLHIIEDSLCGKVPLISYNKKIGIKLFTVNSLGEYFFAVSLTLFLLFYQFQQYFDK</sequence>
<feature type="transmembrane region" description="Helical" evidence="1">
    <location>
        <begin position="84"/>
        <end position="104"/>
    </location>
</feature>
<gene>
    <name evidence="2" type="ORF">HNR32_000220</name>
</gene>
<dbReference type="RefSeq" id="WP_183858932.1">
    <property type="nucleotide sequence ID" value="NZ_JACHFH010000002.1"/>
</dbReference>
<name>A0A840UDD4_9FIRM</name>
<dbReference type="Proteomes" id="UP000559117">
    <property type="component" value="Unassembled WGS sequence"/>
</dbReference>
<keyword evidence="3" id="KW-1185">Reference proteome</keyword>
<evidence type="ECO:0000256" key="1">
    <source>
        <dbReference type="SAM" id="Phobius"/>
    </source>
</evidence>
<proteinExistence type="predicted"/>
<dbReference type="Pfam" id="PF04307">
    <property type="entry name" value="YdjM"/>
    <property type="match status" value="1"/>
</dbReference>
<dbReference type="InterPro" id="IPR007404">
    <property type="entry name" value="YdjM-like"/>
</dbReference>
<keyword evidence="1" id="KW-0812">Transmembrane</keyword>
<dbReference type="EMBL" id="JACHFH010000002">
    <property type="protein sequence ID" value="MBB5335106.1"/>
    <property type="molecule type" value="Genomic_DNA"/>
</dbReference>
<feature type="transmembrane region" description="Helical" evidence="1">
    <location>
        <begin position="58"/>
        <end position="78"/>
    </location>
</feature>
<feature type="transmembrane region" description="Helical" evidence="1">
    <location>
        <begin position="125"/>
        <end position="149"/>
    </location>
</feature>